<dbReference type="GO" id="GO:0005524">
    <property type="term" value="F:ATP binding"/>
    <property type="evidence" value="ECO:0007669"/>
    <property type="project" value="UniProtKB-KW"/>
</dbReference>
<feature type="domain" description="DNA2/NAM7 helicase-like C-terminal" evidence="8">
    <location>
        <begin position="1032"/>
        <end position="1219"/>
    </location>
</feature>
<dbReference type="SUPFAM" id="SSF52980">
    <property type="entry name" value="Restriction endonuclease-like"/>
    <property type="match status" value="1"/>
</dbReference>
<dbReference type="Gene3D" id="3.40.960.10">
    <property type="entry name" value="VSR Endonuclease"/>
    <property type="match status" value="1"/>
</dbReference>
<dbReference type="eggNOG" id="COG1112">
    <property type="taxonomic scope" value="Bacteria"/>
</dbReference>
<dbReference type="FunFam" id="3.40.960.10:FF:000002">
    <property type="entry name" value="DNA helicase related protein"/>
    <property type="match status" value="1"/>
</dbReference>
<dbReference type="KEGG" id="aac:Aaci_1551"/>
<dbReference type="GO" id="GO:0043139">
    <property type="term" value="F:5'-3' DNA helicase activity"/>
    <property type="evidence" value="ECO:0007669"/>
    <property type="project" value="TreeGrafter"/>
</dbReference>
<dbReference type="InterPro" id="IPR041677">
    <property type="entry name" value="DNA2/NAM7_AAA_11"/>
</dbReference>
<feature type="domain" description="DNA2/NAM7 helicase helicase" evidence="7">
    <location>
        <begin position="293"/>
        <end position="479"/>
    </location>
</feature>
<dbReference type="CDD" id="cd18808">
    <property type="entry name" value="SF1_C_Upf1"/>
    <property type="match status" value="1"/>
</dbReference>
<organism evidence="10 11">
    <name type="scientific">Alicyclobacillus acidocaldarius subsp. acidocaldarius (strain ATCC 27009 / DSM 446 / BCRC 14685 / JCM 5260 / KCTC 1825 / NBRC 15652 / NCIMB 11725 / NRRL B-14509 / 104-IA)</name>
    <name type="common">Bacillus acidocaldarius</name>
    <dbReference type="NCBI Taxonomy" id="521098"/>
    <lineage>
        <taxon>Bacteria</taxon>
        <taxon>Bacillati</taxon>
        <taxon>Bacillota</taxon>
        <taxon>Bacilli</taxon>
        <taxon>Bacillales</taxon>
        <taxon>Alicyclobacillaceae</taxon>
        <taxon>Alicyclobacillus</taxon>
    </lineage>
</organism>
<keyword evidence="4 10" id="KW-0347">Helicase</keyword>
<dbReference type="Proteomes" id="UP000001917">
    <property type="component" value="Chromosome"/>
</dbReference>
<dbReference type="InterPro" id="IPR025103">
    <property type="entry name" value="DUF4011"/>
</dbReference>
<comment type="similarity">
    <text evidence="1">Belongs to the DNA2/NAM7 helicase family.</text>
</comment>
<proteinExistence type="inferred from homology"/>
<dbReference type="InterPro" id="IPR049468">
    <property type="entry name" value="Restrct_endonuc-II-like_dom"/>
</dbReference>
<keyword evidence="11" id="KW-1185">Reference proteome</keyword>
<dbReference type="Pfam" id="PF18741">
    <property type="entry name" value="MTES_1575"/>
    <property type="match status" value="1"/>
</dbReference>
<evidence type="ECO:0000259" key="9">
    <source>
        <dbReference type="Pfam" id="PF18741"/>
    </source>
</evidence>
<evidence type="ECO:0000256" key="6">
    <source>
        <dbReference type="SAM" id="Coils"/>
    </source>
</evidence>
<gene>
    <name evidence="10" type="ordered locus">Aaci_1551</name>
</gene>
<evidence type="ECO:0000259" key="8">
    <source>
        <dbReference type="Pfam" id="PF13087"/>
    </source>
</evidence>
<keyword evidence="3" id="KW-0378">Hydrolase</keyword>
<dbReference type="SUPFAM" id="SSF52540">
    <property type="entry name" value="P-loop containing nucleoside triphosphate hydrolases"/>
    <property type="match status" value="1"/>
</dbReference>
<dbReference type="PANTHER" id="PTHR43788:SF8">
    <property type="entry name" value="DNA-BINDING PROTEIN SMUBP-2"/>
    <property type="match status" value="1"/>
</dbReference>
<dbReference type="STRING" id="521098.Aaci_1551"/>
<dbReference type="PANTHER" id="PTHR43788">
    <property type="entry name" value="DNA2/NAM7 HELICASE FAMILY MEMBER"/>
    <property type="match status" value="1"/>
</dbReference>
<keyword evidence="5" id="KW-0067">ATP-binding</keyword>
<accession>C8WWU3</accession>
<dbReference type="InterPro" id="IPR050534">
    <property type="entry name" value="Coronavir_polyprotein_1ab"/>
</dbReference>
<feature type="domain" description="DNA2/NAM7 helicase helicase" evidence="7">
    <location>
        <begin position="899"/>
        <end position="991"/>
    </location>
</feature>
<keyword evidence="6" id="KW-0175">Coiled coil</keyword>
<dbReference type="Pfam" id="PF13195">
    <property type="entry name" value="DUF4011"/>
    <property type="match status" value="1"/>
</dbReference>
<evidence type="ECO:0000259" key="7">
    <source>
        <dbReference type="Pfam" id="PF13086"/>
    </source>
</evidence>
<dbReference type="Pfam" id="PF13087">
    <property type="entry name" value="AAA_12"/>
    <property type="match status" value="1"/>
</dbReference>
<sequence length="1403" mass="162957">MRELLQRYRDRLIDLTPRNISLRLLRISQKNHCDIASFSLLSTGEETRIASEILALKSEVRLCSALAESDEHIVLNRRLTYLKREMDLIEQEMGINTFHVAYGFLEGTLIEDFYIRSPVLLYPARLVKKTVRNQPNWIIQLDEENPPFWNPTLLLALRRFLGVNLIEHVRSETIEVPKTEVLDFVLSTLKQFGLNVTSDSSSIVKRFPDLRRSDIPQGRVALSLQPYMVMGKFRQSSSTLLSDYDALLEKPPEDGLLFRLLEGKPDEEQLAEIKPEILNEVNEEETYFVLNTDVSQEAAVIASRERDGLIVHGPPGTGKSQVIVNLIVDRLARGQRVLVVCQKPVALDVVYNRLASLGLHQHVVRVHDAQRDRALVYATLAQILQQAEVPGTTSLVRVSREMQELAKCLDKIAESLHKPRPFGRTLRFLYAHAIWDQNLLIDVADLAHSVTYDDLQSRIVDLKTICDLMQKYDHPSYPWAKRKSFAQMTNREHMRLQQLMSVILQAVERGSQLRQSFQFEYTPEFYLRNRNSLEALQQAVQKLENRNLYKHVHLYYSDEEREFEHEDQISRVKQLYNDLKRRLDTLRELPSPIEGMTESQAQNWAQKIDQFLELQKKMRRFLNSTWYSLRKELREHCSSQKVLFEGSSVRRYRAALEAFLEYQRLRRDASRIGFTSDVPIANDIDAWERWLRAKQHAIEFLELYVEAQSVFGEWLRDLVSKEDLEQLVEQPFLSKLDATIQIADITKELQDALGELRNYLQSDVVDELLKEVNGGIYDLPKYELLSRTVSDFDSLVRLDQLKEQLDSINKKLIERCQAKVPIDSIPNVVEHWCKLIKNSFYHFWIENIEREEPHVYDVSTDMYARNRSRYIDLLQEKRKYVPQFVASKLVQASLGIHHGKRTKLKHEASKKRKLRPLRQVISEFFEEVLTLVPCWLCTPDAVTAIFPPINGMFDLVIFDEASQCPVENAIPSIFRGKQIVVAGDEKQLPPTNLFKVVDDDVDEVDDETTEYVDKIDIEAKHLLEWAKPRLPEKWLRWHYRSAHDALINFSNYAFYGNRIQTAPAAHSAEGKPIEFIRVDGQWANNQNRVEAEKIVDIVIGILRNDETAPTLGIITFNKAQADLIEDVFDERAQRDPEVQNLIERARQRKNGDEHVGLFVKNIENVQGDERDIILFSVAYAKDERGVMSSQFGSLSQEQGENRLNVAITRARKKVYIVCSFEPSEWTRAENYSRGPRLLKKYLEYAKAVSDGDDERVSQVLNSLVDATAVNDYDTESRYDSPFEEEVATELRKLGYTVNTQVGFSGYRIDLAIVDPDNPERYLLAVECDGATYHSSKVARERDFYRQRFLEQHGWNVHRVWSRNWLKAKHKEIEKIQSRIRQLKEQHHVVELSTFRSSRMTGSQ</sequence>
<dbReference type="GO" id="GO:0016787">
    <property type="term" value="F:hydrolase activity"/>
    <property type="evidence" value="ECO:0007669"/>
    <property type="project" value="UniProtKB-KW"/>
</dbReference>
<dbReference type="EMBL" id="CP001727">
    <property type="protein sequence ID" value="ACV58565.1"/>
    <property type="molecule type" value="Genomic_DNA"/>
</dbReference>
<dbReference type="RefSeq" id="WP_012810872.1">
    <property type="nucleotide sequence ID" value="NC_013205.1"/>
</dbReference>
<evidence type="ECO:0000313" key="11">
    <source>
        <dbReference type="Proteomes" id="UP000001917"/>
    </source>
</evidence>
<reference evidence="11" key="1">
    <citation type="submission" date="2009-09" db="EMBL/GenBank/DDBJ databases">
        <title>The complete chromosome of Alicyclobacillus acidocaldarius subsp. acidocaldarius DSM 446.</title>
        <authorList>
            <consortium name="US DOE Joint Genome Institute (JGI-PGF)"/>
            <person name="Lucas S."/>
            <person name="Copeland A."/>
            <person name="Lapidus A."/>
            <person name="Glavina del Rio T."/>
            <person name="Dalin E."/>
            <person name="Tice H."/>
            <person name="Bruce D."/>
            <person name="Goodwin L."/>
            <person name="Pitluck S."/>
            <person name="Kyrpides N."/>
            <person name="Mavromatis K."/>
            <person name="Ivanova N."/>
            <person name="Ovchinnikova G."/>
            <person name="Chertkov O."/>
            <person name="Sims D."/>
            <person name="Brettin T."/>
            <person name="Detter J.C."/>
            <person name="Han C."/>
            <person name="Larimer F."/>
            <person name="Land M."/>
            <person name="Hauser L."/>
            <person name="Markowitz V."/>
            <person name="Cheng J.-F."/>
            <person name="Hugenholtz P."/>
            <person name="Woyke T."/>
            <person name="Wu D."/>
            <person name="Pukall R."/>
            <person name="Klenk H.-P."/>
            <person name="Eisen J.A."/>
        </authorList>
    </citation>
    <scope>NUCLEOTIDE SEQUENCE [LARGE SCALE GENOMIC DNA]</scope>
    <source>
        <strain evidence="11">ATCC 27009 / DSM 446 / BCRC 14685 / JCM 5260 / KCTC 1825 / NBRC 15652 / NCIMB 11725 / NRRL B-14509 / 104-IA</strain>
    </source>
</reference>
<evidence type="ECO:0000256" key="4">
    <source>
        <dbReference type="ARBA" id="ARBA00022806"/>
    </source>
</evidence>
<evidence type="ECO:0000256" key="5">
    <source>
        <dbReference type="ARBA" id="ARBA00022840"/>
    </source>
</evidence>
<protein>
    <submittedName>
        <fullName evidence="10">Superfamily I DNA and RNA helicase and helicase subunits-like protein</fullName>
    </submittedName>
</protein>
<evidence type="ECO:0000256" key="3">
    <source>
        <dbReference type="ARBA" id="ARBA00022801"/>
    </source>
</evidence>
<dbReference type="InterPro" id="IPR027417">
    <property type="entry name" value="P-loop_NTPase"/>
</dbReference>
<evidence type="ECO:0000256" key="2">
    <source>
        <dbReference type="ARBA" id="ARBA00022741"/>
    </source>
</evidence>
<dbReference type="Gene3D" id="3.40.50.300">
    <property type="entry name" value="P-loop containing nucleotide triphosphate hydrolases"/>
    <property type="match status" value="3"/>
</dbReference>
<dbReference type="InterPro" id="IPR047187">
    <property type="entry name" value="SF1_C_Upf1"/>
</dbReference>
<name>C8WWU3_ALIAD</name>
<dbReference type="InterPro" id="IPR011335">
    <property type="entry name" value="Restrct_endonuc-II-like"/>
</dbReference>
<dbReference type="HOGENOM" id="CLU_000788_4_0_9"/>
<feature type="domain" description="Restriction endonuclease type II-like" evidence="9">
    <location>
        <begin position="1282"/>
        <end position="1379"/>
    </location>
</feature>
<feature type="coiled-coil region" evidence="6">
    <location>
        <begin position="1365"/>
        <end position="1392"/>
    </location>
</feature>
<reference evidence="10 11" key="2">
    <citation type="journal article" date="2010" name="Stand. Genomic Sci.">
        <title>Complete genome sequence of Alicyclobacillus acidocaldarius type strain (104-IA).</title>
        <authorList>
            <person name="Mavromatis K."/>
            <person name="Sikorski J."/>
            <person name="Lapidus A."/>
            <person name="Glavina Del Rio T."/>
            <person name="Copeland A."/>
            <person name="Tice H."/>
            <person name="Cheng J.F."/>
            <person name="Lucas S."/>
            <person name="Chen F."/>
            <person name="Nolan M."/>
            <person name="Bruce D."/>
            <person name="Goodwin L."/>
            <person name="Pitluck S."/>
            <person name="Ivanova N."/>
            <person name="Ovchinnikova G."/>
            <person name="Pati A."/>
            <person name="Chen A."/>
            <person name="Palaniappan K."/>
            <person name="Land M."/>
            <person name="Hauser L."/>
            <person name="Chang Y.J."/>
            <person name="Jeffries C.D."/>
            <person name="Chain P."/>
            <person name="Meincke L."/>
            <person name="Sims D."/>
            <person name="Chertkov O."/>
            <person name="Han C."/>
            <person name="Brettin T."/>
            <person name="Detter J.C."/>
            <person name="Wahrenburg C."/>
            <person name="Rohde M."/>
            <person name="Pukall R."/>
            <person name="Goker M."/>
            <person name="Bristow J."/>
            <person name="Eisen J.A."/>
            <person name="Markowitz V."/>
            <person name="Hugenholtz P."/>
            <person name="Klenk H.P."/>
            <person name="Kyrpides N.C."/>
        </authorList>
    </citation>
    <scope>NUCLEOTIDE SEQUENCE [LARGE SCALE GENOMIC DNA]</scope>
    <source>
        <strain evidence="11">ATCC 27009 / DSM 446 / BCRC 14685 / JCM 5260 / KCTC 1825 / NBRC 15652 / NCIMB 11725 / NRRL B-14509 / 104-IA</strain>
    </source>
</reference>
<evidence type="ECO:0000313" key="10">
    <source>
        <dbReference type="EMBL" id="ACV58565.1"/>
    </source>
</evidence>
<feature type="coiled-coil region" evidence="6">
    <location>
        <begin position="526"/>
        <end position="589"/>
    </location>
</feature>
<evidence type="ECO:0000256" key="1">
    <source>
        <dbReference type="ARBA" id="ARBA00007913"/>
    </source>
</evidence>
<dbReference type="InterPro" id="IPR041679">
    <property type="entry name" value="DNA2/NAM7-like_C"/>
</dbReference>
<keyword evidence="2" id="KW-0547">Nucleotide-binding</keyword>
<dbReference type="Pfam" id="PF13086">
    <property type="entry name" value="AAA_11"/>
    <property type="match status" value="2"/>
</dbReference>